<protein>
    <submittedName>
        <fullName evidence="6">Winged helix-turn-helix transcriptional regulator</fullName>
    </submittedName>
</protein>
<evidence type="ECO:0000259" key="5">
    <source>
        <dbReference type="PROSITE" id="PS51118"/>
    </source>
</evidence>
<evidence type="ECO:0000256" key="2">
    <source>
        <dbReference type="ARBA" id="ARBA00023125"/>
    </source>
</evidence>
<keyword evidence="1" id="KW-0805">Transcription regulation</keyword>
<keyword evidence="7" id="KW-1185">Reference proteome</keyword>
<dbReference type="InterPro" id="IPR036390">
    <property type="entry name" value="WH_DNA-bd_sf"/>
</dbReference>
<gene>
    <name evidence="6" type="ORF">ACFPMF_01555</name>
</gene>
<keyword evidence="3" id="KW-0804">Transcription</keyword>
<keyword evidence="2" id="KW-0238">DNA-binding</keyword>
<name>A0ABW0I385_9BACT</name>
<dbReference type="PROSITE" id="PS51118">
    <property type="entry name" value="HTH_HXLR"/>
    <property type="match status" value="1"/>
</dbReference>
<sequence length="135" mass="15310">MDSSILQDSQSNAPAKPVQREHSECMGILRPIRDALDVLNGKWKLPIIVALTFGEKRFGEISREVHGITDRVLSKELQDLVMNGLVKRTVTDTFPVKVTYALTPHSESLQEVIDSLRKWGVLHRTYLQNEDRKAS</sequence>
<feature type="domain" description="HTH hxlR-type" evidence="5">
    <location>
        <begin position="25"/>
        <end position="128"/>
    </location>
</feature>
<evidence type="ECO:0000256" key="1">
    <source>
        <dbReference type="ARBA" id="ARBA00023015"/>
    </source>
</evidence>
<dbReference type="EMBL" id="JBHSMA010000001">
    <property type="protein sequence ID" value="MFC5407976.1"/>
    <property type="molecule type" value="Genomic_DNA"/>
</dbReference>
<proteinExistence type="predicted"/>
<dbReference type="PANTHER" id="PTHR33204">
    <property type="entry name" value="TRANSCRIPTIONAL REGULATOR, MARR FAMILY"/>
    <property type="match status" value="1"/>
</dbReference>
<evidence type="ECO:0000313" key="6">
    <source>
        <dbReference type="EMBL" id="MFC5407976.1"/>
    </source>
</evidence>
<dbReference type="Pfam" id="PF01638">
    <property type="entry name" value="HxlR"/>
    <property type="match status" value="1"/>
</dbReference>
<feature type="region of interest" description="Disordered" evidence="4">
    <location>
        <begin position="1"/>
        <end position="20"/>
    </location>
</feature>
<reference evidence="7" key="1">
    <citation type="journal article" date="2019" name="Int. J. Syst. Evol. Microbiol.">
        <title>The Global Catalogue of Microorganisms (GCM) 10K type strain sequencing project: providing services to taxonomists for standard genome sequencing and annotation.</title>
        <authorList>
            <consortium name="The Broad Institute Genomics Platform"/>
            <consortium name="The Broad Institute Genome Sequencing Center for Infectious Disease"/>
            <person name="Wu L."/>
            <person name="Ma J."/>
        </authorList>
    </citation>
    <scope>NUCLEOTIDE SEQUENCE [LARGE SCALE GENOMIC DNA]</scope>
    <source>
        <strain evidence="7">CCUG 55250</strain>
    </source>
</reference>
<organism evidence="6 7">
    <name type="scientific">Larkinella bovis</name>
    <dbReference type="NCBI Taxonomy" id="683041"/>
    <lineage>
        <taxon>Bacteria</taxon>
        <taxon>Pseudomonadati</taxon>
        <taxon>Bacteroidota</taxon>
        <taxon>Cytophagia</taxon>
        <taxon>Cytophagales</taxon>
        <taxon>Spirosomataceae</taxon>
        <taxon>Larkinella</taxon>
    </lineage>
</organism>
<evidence type="ECO:0000256" key="3">
    <source>
        <dbReference type="ARBA" id="ARBA00023163"/>
    </source>
</evidence>
<dbReference type="SUPFAM" id="SSF46785">
    <property type="entry name" value="Winged helix' DNA-binding domain"/>
    <property type="match status" value="1"/>
</dbReference>
<dbReference type="Gene3D" id="1.10.10.10">
    <property type="entry name" value="Winged helix-like DNA-binding domain superfamily/Winged helix DNA-binding domain"/>
    <property type="match status" value="1"/>
</dbReference>
<evidence type="ECO:0000256" key="4">
    <source>
        <dbReference type="SAM" id="MobiDB-lite"/>
    </source>
</evidence>
<dbReference type="Proteomes" id="UP001596106">
    <property type="component" value="Unassembled WGS sequence"/>
</dbReference>
<comment type="caution">
    <text evidence="6">The sequence shown here is derived from an EMBL/GenBank/DDBJ whole genome shotgun (WGS) entry which is preliminary data.</text>
</comment>
<dbReference type="RefSeq" id="WP_379840666.1">
    <property type="nucleotide sequence ID" value="NZ_JBHSMA010000001.1"/>
</dbReference>
<evidence type="ECO:0000313" key="7">
    <source>
        <dbReference type="Proteomes" id="UP001596106"/>
    </source>
</evidence>
<dbReference type="InterPro" id="IPR002577">
    <property type="entry name" value="HTH_HxlR"/>
</dbReference>
<accession>A0ABW0I385</accession>
<feature type="compositionally biased region" description="Polar residues" evidence="4">
    <location>
        <begin position="1"/>
        <end position="13"/>
    </location>
</feature>
<dbReference type="InterPro" id="IPR036388">
    <property type="entry name" value="WH-like_DNA-bd_sf"/>
</dbReference>